<evidence type="ECO:0000313" key="1">
    <source>
        <dbReference type="EMBL" id="KDS91593.1"/>
    </source>
</evidence>
<dbReference type="RefSeq" id="WP_050023878.1">
    <property type="nucleotide sequence ID" value="NZ_JNFH02000011.1"/>
</dbReference>
<comment type="caution">
    <text evidence="1">The sequence shown here is derived from an EMBL/GenBank/DDBJ whole genome shotgun (WGS) entry which is preliminary data.</text>
</comment>
<proteinExistence type="predicted"/>
<organism evidence="1 2">
    <name type="scientific">Halorubrum saccharovorum</name>
    <dbReference type="NCBI Taxonomy" id="2248"/>
    <lineage>
        <taxon>Archaea</taxon>
        <taxon>Methanobacteriati</taxon>
        <taxon>Methanobacteriota</taxon>
        <taxon>Stenosarchaea group</taxon>
        <taxon>Halobacteria</taxon>
        <taxon>Halobacteriales</taxon>
        <taxon>Haloferacaceae</taxon>
        <taxon>Halorubrum</taxon>
    </lineage>
</organism>
<protein>
    <submittedName>
        <fullName evidence="1">Uncharacterized protein</fullName>
    </submittedName>
</protein>
<dbReference type="OrthoDB" id="290036at2157"/>
<accession>A0A081EW05</accession>
<reference evidence="1 2" key="1">
    <citation type="journal article" date="2015" name="Genome Announc.">
        <title>Draft genome sequence of a Halorubrum H3 strain isolated from the burlinskoye salt lake (Altai Krai, Russia).</title>
        <authorList>
            <person name="Rozanov A.S."/>
            <person name="Bryanskaya A.V."/>
            <person name="Malup T.K."/>
            <person name="Kotenko A.V."/>
            <person name="Peltek S.E."/>
        </authorList>
    </citation>
    <scope>NUCLEOTIDE SEQUENCE [LARGE SCALE GENOMIC DNA]</scope>
    <source>
        <strain evidence="1 2">H3</strain>
    </source>
</reference>
<dbReference type="AlphaFoldDB" id="A0A081EW05"/>
<dbReference type="EMBL" id="JNFH02000011">
    <property type="protein sequence ID" value="KDS91593.1"/>
    <property type="molecule type" value="Genomic_DNA"/>
</dbReference>
<keyword evidence="2" id="KW-1185">Reference proteome</keyword>
<gene>
    <name evidence="1" type="ORF">FK85_00230</name>
</gene>
<name>A0A081EW05_9EURY</name>
<dbReference type="Proteomes" id="UP000053331">
    <property type="component" value="Unassembled WGS sequence"/>
</dbReference>
<sequence>MSIRVLNHPVDGDVDHKAAIGEAVDPDGPIHDRRITRGDVPDEWIEPVFEAENFIIEGPASVEIVDRSGQQIQMDAVADSLDRYLESTREPGIISTRHDDVPVGVPVWEWTTDNGIHYETTVDDEEFTLVANLGNETTKSKMARVRCLSGDYGGYSVTVYSNQEHRRNDGTRVTVDCDLHAVTLGHESQVMNPEADFDVVDYKHGGVLEAAVRRRLRRRNSLAGRIEEQLTD</sequence>
<evidence type="ECO:0000313" key="2">
    <source>
        <dbReference type="Proteomes" id="UP000053331"/>
    </source>
</evidence>